<dbReference type="InterPro" id="IPR049730">
    <property type="entry name" value="SNF2/RAD54-like_C"/>
</dbReference>
<dbReference type="CDD" id="cd18003">
    <property type="entry name" value="DEXQc_SRCAP"/>
    <property type="match status" value="1"/>
</dbReference>
<dbReference type="GO" id="GO:0005524">
    <property type="term" value="F:ATP binding"/>
    <property type="evidence" value="ECO:0007669"/>
    <property type="project" value="UniProtKB-KW"/>
</dbReference>
<feature type="compositionally biased region" description="Basic and acidic residues" evidence="13">
    <location>
        <begin position="1846"/>
        <end position="1855"/>
    </location>
</feature>
<feature type="compositionally biased region" description="Polar residues" evidence="13">
    <location>
        <begin position="2538"/>
        <end position="2555"/>
    </location>
</feature>
<feature type="compositionally biased region" description="Low complexity" evidence="13">
    <location>
        <begin position="2567"/>
        <end position="2577"/>
    </location>
</feature>
<keyword evidence="6" id="KW-0347">Helicase</keyword>
<reference evidence="18" key="1">
    <citation type="submission" date="2019-11" db="EMBL/GenBank/DDBJ databases">
        <title>The nuclear and mitochondrial genomes of Frieseomelitta varia - a highly eusocial stingless bee (Meliponini) with a permanently sterile worker caste.</title>
        <authorList>
            <person name="Freitas F.C.P."/>
            <person name="Lourenco A.P."/>
            <person name="Nunes F.M.F."/>
            <person name="Paschoal A.R."/>
            <person name="Abreu F.C.P."/>
            <person name="Barbin F.O."/>
            <person name="Bataglia L."/>
            <person name="Cardoso-Junior C.A.M."/>
            <person name="Cervoni M.S."/>
            <person name="Silva S.R."/>
            <person name="Dalarmi F."/>
            <person name="Del Lama M.A."/>
            <person name="Depintor T.S."/>
            <person name="Ferreira K.M."/>
            <person name="Goria P.S."/>
            <person name="Jaskot M.C."/>
            <person name="Lago D.C."/>
            <person name="Luna-Lucena D."/>
            <person name="Moda L.M."/>
            <person name="Nascimento L."/>
            <person name="Pedrino M."/>
            <person name="Rabico F.O."/>
            <person name="Sanches F.C."/>
            <person name="Santos D.E."/>
            <person name="Santos C.G."/>
            <person name="Vieira J."/>
            <person name="Lopes T.F."/>
            <person name="Barchuk A.R."/>
            <person name="Hartfelder K."/>
            <person name="Simoes Z.L.P."/>
            <person name="Bitondi M.M.G."/>
            <person name="Pinheiro D.G."/>
        </authorList>
    </citation>
    <scope>NUCLEOTIDE SEQUENCE</scope>
    <source>
        <strain evidence="18">USP_RPSP 00005682</strain>
        <tissue evidence="18">Whole individual</tissue>
    </source>
</reference>
<feature type="compositionally biased region" description="Low complexity" evidence="13">
    <location>
        <begin position="3516"/>
        <end position="3537"/>
    </location>
</feature>
<dbReference type="CDD" id="cd18793">
    <property type="entry name" value="SF2_C_SNF"/>
    <property type="match status" value="1"/>
</dbReference>
<dbReference type="PROSITE" id="PS51204">
    <property type="entry name" value="HSA"/>
    <property type="match status" value="1"/>
</dbReference>
<dbReference type="GO" id="GO:0010468">
    <property type="term" value="P:regulation of gene expression"/>
    <property type="evidence" value="ECO:0007669"/>
    <property type="project" value="UniProtKB-ARBA"/>
</dbReference>
<feature type="compositionally biased region" description="Acidic residues" evidence="13">
    <location>
        <begin position="2197"/>
        <end position="2212"/>
    </location>
</feature>
<dbReference type="Gene3D" id="1.20.120.850">
    <property type="entry name" value="SWI2/SNF2 ATPases, N-terminal domain"/>
    <property type="match status" value="1"/>
</dbReference>
<protein>
    <recommendedName>
        <fullName evidence="20">Helicase domino</fullName>
    </recommendedName>
</protein>
<feature type="region of interest" description="Disordered" evidence="13">
    <location>
        <begin position="2567"/>
        <end position="2640"/>
    </location>
</feature>
<dbReference type="GO" id="GO:0000812">
    <property type="term" value="C:Swr1 complex"/>
    <property type="evidence" value="ECO:0007669"/>
    <property type="project" value="TreeGrafter"/>
</dbReference>
<evidence type="ECO:0000313" key="19">
    <source>
        <dbReference type="Proteomes" id="UP000655588"/>
    </source>
</evidence>
<keyword evidence="8" id="KW-0156">Chromatin regulator</keyword>
<dbReference type="Gene3D" id="3.40.50.10810">
    <property type="entry name" value="Tandem AAA-ATPase domain"/>
    <property type="match status" value="1"/>
</dbReference>
<evidence type="ECO:0000256" key="13">
    <source>
        <dbReference type="SAM" id="MobiDB-lite"/>
    </source>
</evidence>
<feature type="compositionally biased region" description="Basic and acidic residues" evidence="13">
    <location>
        <begin position="386"/>
        <end position="410"/>
    </location>
</feature>
<feature type="compositionally biased region" description="Acidic residues" evidence="13">
    <location>
        <begin position="1801"/>
        <end position="1826"/>
    </location>
</feature>
<dbReference type="PROSITE" id="PS51194">
    <property type="entry name" value="HELICASE_CTER"/>
    <property type="match status" value="1"/>
</dbReference>
<dbReference type="GO" id="GO:0006338">
    <property type="term" value="P:chromatin remodeling"/>
    <property type="evidence" value="ECO:0007669"/>
    <property type="project" value="UniProtKB-ARBA"/>
</dbReference>
<dbReference type="FunFam" id="1.20.120.850:FF:000012">
    <property type="entry name" value="protein PHOTOPERIOD-INDEPENDENT EARLY FLOWERING 1 isoform X3"/>
    <property type="match status" value="1"/>
</dbReference>
<dbReference type="GO" id="GO:0010557">
    <property type="term" value="P:positive regulation of macromolecule biosynthetic process"/>
    <property type="evidence" value="ECO:0007669"/>
    <property type="project" value="UniProtKB-ARBA"/>
</dbReference>
<feature type="compositionally biased region" description="Basic and acidic residues" evidence="13">
    <location>
        <begin position="2393"/>
        <end position="2417"/>
    </location>
</feature>
<feature type="non-terminal residue" evidence="18">
    <location>
        <position position="3537"/>
    </location>
</feature>
<dbReference type="InterPro" id="IPR038718">
    <property type="entry name" value="SNF2-like_sf"/>
</dbReference>
<keyword evidence="3" id="KW-0597">Phosphoprotein</keyword>
<feature type="region of interest" description="Disordered" evidence="13">
    <location>
        <begin position="1744"/>
        <end position="1881"/>
    </location>
</feature>
<feature type="region of interest" description="Disordered" evidence="13">
    <location>
        <begin position="386"/>
        <end position="545"/>
    </location>
</feature>
<evidence type="ECO:0000256" key="8">
    <source>
        <dbReference type="ARBA" id="ARBA00022853"/>
    </source>
</evidence>
<dbReference type="Pfam" id="PF07529">
    <property type="entry name" value="HSA"/>
    <property type="match status" value="1"/>
</dbReference>
<feature type="compositionally biased region" description="Basic and acidic residues" evidence="13">
    <location>
        <begin position="2466"/>
        <end position="2481"/>
    </location>
</feature>
<feature type="compositionally biased region" description="Acidic residues" evidence="13">
    <location>
        <begin position="440"/>
        <end position="449"/>
    </location>
</feature>
<dbReference type="FunFam" id="3.40.50.10810:FF:000005">
    <property type="entry name" value="Photoperiod-independent early flowering 1"/>
    <property type="match status" value="1"/>
</dbReference>
<feature type="region of interest" description="Disordered" evidence="13">
    <location>
        <begin position="2193"/>
        <end position="2283"/>
    </location>
</feature>
<sequence length="3537" mass="395135">VDEIIIVFLYNIFFENVEKKLRFRHVPGRPQGGRHGMVFAFRAAIQSSPVTAHPPPTSTLAPTLIIGNAPIVPGSPKSVTTTVTSPVIEKSTVSTSITTITTMTTPTLTFTGTTTTTTATVTTVTTVTKTSSAPTTPTQPVVKLVKLPASNVATSCDITNNQEQIVEKAKQEAYVMQRIAELQREGLWSERRLPKVQEPPRTKAHWDYLLEEMVWLAADFAQERKWKKAAAKKCARMVQKYFQEKAIQAQKAEKSQELRLKKIASFIAKEIKTFWTNVEKLVEYKQQTRLEEKRKQALDQHLNFIVGQTEKYSTWLTEGLNKTDGPQSISASMNSSRISSPVPPGKSHSDEDFQPNQSSDDDEETIAKAEEELKSVTNHKEEVELLKKESELPLEDLLKELPPDYLENRNKSLSPASKEVEEENEKPTDGDTDFVAASDESSDEEETITEQEKLEENTDYKQELDDLKAENEMSIDELMSKYGNMSDVPMDVEQEPVQESDKESIKEEENQENDEEFTSNESESEESDNEIGEEESQTQTDNETDIGLKSLLEDVSMEKSSDDKTAEMDHSDAHNEMDNVAALAESIQPKGNTLLTTSVVTKIPFLLKHPLREYQHIGLDWLVTMYDRKLNGILADEMGLGKTIQTIALLAHLACEKGNWGPHLIIVPTSVMLNWEMECKKWCPGFKILTYYGTQKERKQKRTGWTKPNAFHICITSYKLVIQDHQSFRRKKWKYLILDEAQNIKNFKSQRWQLLLNFQTQRRLLLTGTPLQNNLMELWSLMHFLMPNVFQSHREFKEWFSNPVTGMIEGNSEYNENIIRRLHKVLRPFLLRRLKTEVEKQLPKKYEHVLMCRLSKRQRYLYDDFMSRAKTKETLASGNLLSVINVLMQLRKVCNHPNLFEVRPTVSPFQMEAIEYITASLIWSALDYDPFKHIDLSSINLLLCDLELTLTAFVAHRIRRLQTTRKLIEEIDTQPDPSPRCPSGKIKINVRLSNQVKPLSVPRQTQTKLKNLAGILPTPKVGTSPLIKTANNQSTPGQGVTLKVANGQQLQGYSVQLVQHQGSVKAIPVGTLAHNPQSTTVTPTTAATNAQRITVGNTNIIDGLQRLATQTVAVKQGDSVQRIAMPNLAQVVQTSIGRHIILTSTQQSTNTVSFPVMTPCVPRLKVLPKSLMGLSTSATTVNKVIGGVVTTTSGTSGRPVMRVPPLNVTTPNVTAQSPAGNGQSQQSIRCGIVTRHAQKESEKAQTKERPKSEFYLPQLEEERKQRRQAKLRLLANINERRCAACPLYGEDLFTALRIGKPSTACRWHNGWVHCTTARDSARTRRQFFSRTEALAEAIKSTEQIVEELKEVFERFVVHVPAVCAPTPRFHVSHPPPHKLYNQRRMQMELQRQLSPKLALFHPVTGAMMTQFPDPRLIQYDCGKLQSLHQLLRKLKSENHRVLIFTQMTRMLDVLEAFLNFHGHIYLRLDGTTKVDQRQVLMERFNGDKRIFCFILSTRSGGVGVNLTGADTVIFYDSDWNPTMDAQAQDRCHRIGQTRDVHIYRLVSEKTVEENILKKANQKRLLGDLAIEGGNFTTAYFKSSTIQDLFNIDQSENDATTRMAEVLDQNRDREKFLQKDNQSQTVDDKVAMGALESALAAAEEDLDVQAAKTAKAEAVADLAEFDENIPLDDADRDDMQVSKAELEVQNLVSQLTPIERYAMKFVEESEGAFSAAQLAAAERELEEQKKEWELDRLRALREEEERRMRLADDDEKPLTFGREDAQNQVNSASNSKKLVNKKLPPNRRRNSRKNISKSVQESESETETTTDSESESQEDVVEDSLDEESSHTESQSQGDEDEEEETHDQNDSEKGGYPKRKNRTNKSFSQNHFDLNSPRTRSRGNVKINLWTLDVSPILPGIKPKCRGRASNLRKQRELEMRMKAEESFILPLPPISSPKKLNNANISNKTDEEDNITDQKDTVITRDLKCTDPEQRTIPSVDKDQFEDVENCKVTTNHCLTETSSSNSNYNKTVTEESNPVISLDHLETEACSQSDNSSVMLEQYKNSKEDIVNNKVDSEATSELTENISPSVYLTGLNCNDDSENSNTDLISQNSNSYSSTTESNTVKRVSDSKCTKSSMTLEIDEEINISENSLIAPLKNKMIVQDADESTVESTTKKLHDSLCKSKTVSSSIDELDMELKEESLSNAESKILEDNDVNELQDTNVSDDECCAKNDARVQSPTEIKENVNVDETLTNKKQHNENISNSDLTNKSTDNEPTSVIESTSSQESNSSKQEENCTKLEKCVRKEDDTKIQTTSSIRCNNHSFPFNTFGLDESNGFESNTESKVKFRKPDTTSCGVTTRSAKVNITIETPENKNLDTQSSSILLSESGESKESQESEGSNSTSNVCRKEVNKVTQIRRPDTPRPTIEHGRITRSSATRSLTPPLKSVQRRRPDTPLPECFRSSPRPATRSMSNFSSLLKNEEQMSHEVPYEKPTTRSSKSLDNGFLNPTVFRRSSSIPPMKSTLESKDSVGGSVSTRSKKSSESTNTSTNIGKRQSDTSVSISEQGSRVTRSGLNFTLNSVKSSNHVSNKGNKHVRKIDSSDSKLQDDKASGVSPVSGKAETFNTDSNGNAVVSETHSKQDNSTLSSFNEINERPQRTAKVVAILTLDTRSNHTSKASSSVHAKSSNCNSSDAKNNKKNTDSNFNSTSDSSAKNCVLRISDVTSNCKVDGWCDSELDAGSRDRVSNVFSNVASTYTNSNKTGKASTMNKSASLNSKLKTDKVPLPVQSTVIALVDLDNDPSYDSSDGSKRLRRKIKRTRLSSFAKPLISGKTSESQITDIWLSDDNVEQMPMWCPPTPPTTDNDVYIDYSLGFLYENTPMSEAQLPPVYIKKEHKRSRIESGINDRDGRRAVKMRHKEESVYAPRSLFDRPSPALMKIRRDMKLHKYRLVRPSIPLPGIKPSHMSKSSTDQEHVLDWMIHEDWALLQAIQIYQGLPLNLMILSPGHTPNWDLVADIVNNTSRIYRSPKQCRSRYESVIVPREEGKLLYDTTPKKQKKQKGVYKMPQVSEQQSKTNRPMKTSQLYNQDKNHSFTLMCCQRFDTIKSVSNKRTPTVKPLLVNPLMKNPTNAAVLAECGIQYDNPLAPIEVATRRADRIAKEKLKHAVTRPGGTLTMQDARTTPTVVSVGNLQAAQRIATASLVSAAQSSPAITQKGIGVTVATTSGNKTLTAAQLQYYRQQQVLLRQQQLKVLQAQAAANGQKVSVAVSAAAAQQRATLMKQNITAGTAAAQASVGKQTIARTVSETEMAALIKRQALQQQAKAVAQVQVPAQAGLTPAQIFAQAGLQVQHAGTSAGGTPVATLVKTANVASVRTATPQQIRQLALHPQIITQRKLPAQKVAQLTQVAAKTGVQTQLIVQQKSLPATMTVQQIQQVMKHVQPSAMQQFTHVSTGQAVSQPGQVVLAKSPLQTRVIPVAPSALKQTIQVMTASSAQLRQAAPAQGKPVVTAARGSPGPSQVKLQTLAHPIHPQQVQQQQQQQQSQTQPDTQPK</sequence>
<evidence type="ECO:0000256" key="9">
    <source>
        <dbReference type="ARBA" id="ARBA00023015"/>
    </source>
</evidence>
<evidence type="ECO:0000256" key="2">
    <source>
        <dbReference type="ARBA" id="ARBA00009220"/>
    </source>
</evidence>
<feature type="region of interest" description="Disordered" evidence="13">
    <location>
        <begin position="2658"/>
        <end position="2697"/>
    </location>
</feature>
<dbReference type="InterPro" id="IPR050520">
    <property type="entry name" value="INO80/SWR1_helicase"/>
</dbReference>
<feature type="compositionally biased region" description="Polar residues" evidence="13">
    <location>
        <begin position="2609"/>
        <end position="2637"/>
    </location>
</feature>
<feature type="compositionally biased region" description="Low complexity" evidence="13">
    <location>
        <begin position="2266"/>
        <end position="2276"/>
    </location>
</feature>
<dbReference type="Gene3D" id="3.40.50.300">
    <property type="entry name" value="P-loop containing nucleotide triphosphate hydrolases"/>
    <property type="match status" value="1"/>
</dbReference>
<feature type="domain" description="Myb-like" evidence="14">
    <location>
        <begin position="2964"/>
        <end position="3025"/>
    </location>
</feature>
<feature type="compositionally biased region" description="Polar residues" evidence="13">
    <location>
        <begin position="3054"/>
        <end position="3065"/>
    </location>
</feature>
<feature type="compositionally biased region" description="Polar residues" evidence="13">
    <location>
        <begin position="1864"/>
        <end position="1878"/>
    </location>
</feature>
<dbReference type="GO" id="GO:0016887">
    <property type="term" value="F:ATP hydrolysis activity"/>
    <property type="evidence" value="ECO:0007669"/>
    <property type="project" value="TreeGrafter"/>
</dbReference>
<evidence type="ECO:0000259" key="17">
    <source>
        <dbReference type="PROSITE" id="PS51204"/>
    </source>
</evidence>
<dbReference type="Proteomes" id="UP000655588">
    <property type="component" value="Unassembled WGS sequence"/>
</dbReference>
<keyword evidence="5" id="KW-0378">Hydrolase</keyword>
<dbReference type="InterPro" id="IPR000330">
    <property type="entry name" value="SNF2_N"/>
</dbReference>
<dbReference type="PROSITE" id="PS50090">
    <property type="entry name" value="MYB_LIKE"/>
    <property type="match status" value="1"/>
</dbReference>
<dbReference type="InterPro" id="IPR014012">
    <property type="entry name" value="HSA_dom"/>
</dbReference>
<feature type="domain" description="Helicase ATP-binding" evidence="15">
    <location>
        <begin position="623"/>
        <end position="788"/>
    </location>
</feature>
<dbReference type="InterPro" id="IPR014001">
    <property type="entry name" value="Helicase_ATP-bd"/>
</dbReference>
<feature type="region of interest" description="Disordered" evidence="13">
    <location>
        <begin position="2356"/>
        <end position="2555"/>
    </location>
</feature>
<comment type="caution">
    <text evidence="18">The sequence shown here is derived from an EMBL/GenBank/DDBJ whole genome shotgun (WGS) entry which is preliminary data.</text>
</comment>
<keyword evidence="9" id="KW-0805">Transcription regulation</keyword>
<organism evidence="18 19">
    <name type="scientific">Frieseomelitta varia</name>
    <dbReference type="NCBI Taxonomy" id="561572"/>
    <lineage>
        <taxon>Eukaryota</taxon>
        <taxon>Metazoa</taxon>
        <taxon>Ecdysozoa</taxon>
        <taxon>Arthropoda</taxon>
        <taxon>Hexapoda</taxon>
        <taxon>Insecta</taxon>
        <taxon>Pterygota</taxon>
        <taxon>Neoptera</taxon>
        <taxon>Endopterygota</taxon>
        <taxon>Hymenoptera</taxon>
        <taxon>Apocrita</taxon>
        <taxon>Aculeata</taxon>
        <taxon>Apoidea</taxon>
        <taxon>Anthophila</taxon>
        <taxon>Apidae</taxon>
        <taxon>Frieseomelitta</taxon>
    </lineage>
</organism>
<evidence type="ECO:0000256" key="3">
    <source>
        <dbReference type="ARBA" id="ARBA00022553"/>
    </source>
</evidence>
<feature type="domain" description="Helicase C-terminal" evidence="16">
    <location>
        <begin position="1426"/>
        <end position="1576"/>
    </location>
</feature>
<feature type="compositionally biased region" description="Basic and acidic residues" evidence="13">
    <location>
        <begin position="450"/>
        <end position="471"/>
    </location>
</feature>
<feature type="region of interest" description="Disordered" evidence="13">
    <location>
        <begin position="2085"/>
        <end position="2113"/>
    </location>
</feature>
<evidence type="ECO:0000259" key="14">
    <source>
        <dbReference type="PROSITE" id="PS50090"/>
    </source>
</evidence>
<feature type="region of interest" description="Disordered" evidence="13">
    <location>
        <begin position="3041"/>
        <end position="3065"/>
    </location>
</feature>
<dbReference type="InterPro" id="IPR001650">
    <property type="entry name" value="Helicase_C-like"/>
</dbReference>
<feature type="compositionally biased region" description="Low complexity" evidence="13">
    <location>
        <begin position="2688"/>
        <end position="2697"/>
    </location>
</feature>
<evidence type="ECO:0000256" key="7">
    <source>
        <dbReference type="ARBA" id="ARBA00022840"/>
    </source>
</evidence>
<dbReference type="SMART" id="SM00487">
    <property type="entry name" value="DEXDc"/>
    <property type="match status" value="1"/>
</dbReference>
<dbReference type="EMBL" id="WNWW01000153">
    <property type="protein sequence ID" value="KAF3429605.1"/>
    <property type="molecule type" value="Genomic_DNA"/>
</dbReference>
<name>A0A833SCD7_9HYME</name>
<dbReference type="GO" id="GO:0004386">
    <property type="term" value="F:helicase activity"/>
    <property type="evidence" value="ECO:0007669"/>
    <property type="project" value="UniProtKB-KW"/>
</dbReference>
<evidence type="ECO:0000256" key="5">
    <source>
        <dbReference type="ARBA" id="ARBA00022801"/>
    </source>
</evidence>
<feature type="region of interest" description="Disordered" evidence="13">
    <location>
        <begin position="3512"/>
        <end position="3537"/>
    </location>
</feature>
<dbReference type="PANTHER" id="PTHR45685:SF1">
    <property type="entry name" value="HELICASE SRCAP"/>
    <property type="match status" value="1"/>
</dbReference>
<feature type="compositionally biased region" description="Polar residues" evidence="13">
    <location>
        <begin position="2245"/>
        <end position="2265"/>
    </location>
</feature>
<keyword evidence="10" id="KW-0238">DNA-binding</keyword>
<evidence type="ECO:0000259" key="15">
    <source>
        <dbReference type="PROSITE" id="PS51192"/>
    </source>
</evidence>
<feature type="compositionally biased region" description="Low complexity" evidence="13">
    <location>
        <begin position="2365"/>
        <end position="2374"/>
    </location>
</feature>
<comment type="similarity">
    <text evidence="2">Belongs to the SNF2/RAD54 helicase family. SWR1 subfamily.</text>
</comment>
<evidence type="ECO:0000313" key="18">
    <source>
        <dbReference type="EMBL" id="KAF3429605.1"/>
    </source>
</evidence>
<feature type="compositionally biased region" description="Low complexity" evidence="13">
    <location>
        <begin position="2093"/>
        <end position="2106"/>
    </location>
</feature>
<dbReference type="SMART" id="SM00490">
    <property type="entry name" value="HELICc"/>
    <property type="match status" value="1"/>
</dbReference>
<feature type="compositionally biased region" description="Polar residues" evidence="13">
    <location>
        <begin position="2456"/>
        <end position="2465"/>
    </location>
</feature>
<dbReference type="PANTHER" id="PTHR45685">
    <property type="entry name" value="HELICASE SRCAP-RELATED"/>
    <property type="match status" value="1"/>
</dbReference>
<evidence type="ECO:0000259" key="16">
    <source>
        <dbReference type="PROSITE" id="PS51194"/>
    </source>
</evidence>
<keyword evidence="11" id="KW-0804">Transcription</keyword>
<evidence type="ECO:0000256" key="11">
    <source>
        <dbReference type="ARBA" id="ARBA00023163"/>
    </source>
</evidence>
<dbReference type="InterPro" id="IPR001005">
    <property type="entry name" value="SANT/Myb"/>
</dbReference>
<dbReference type="SUPFAM" id="SSF52540">
    <property type="entry name" value="P-loop containing nucleoside triphosphate hydrolases"/>
    <property type="match status" value="2"/>
</dbReference>
<dbReference type="GO" id="GO:0140096">
    <property type="term" value="F:catalytic activity, acting on a protein"/>
    <property type="evidence" value="ECO:0007669"/>
    <property type="project" value="UniProtKB-ARBA"/>
</dbReference>
<keyword evidence="7" id="KW-0067">ATP-binding</keyword>
<feature type="region of interest" description="Disordered" evidence="13">
    <location>
        <begin position="323"/>
        <end position="364"/>
    </location>
</feature>
<feature type="compositionally biased region" description="Low complexity" evidence="13">
    <location>
        <begin position="2662"/>
        <end position="2678"/>
    </location>
</feature>
<proteinExistence type="inferred from homology"/>
<dbReference type="PROSITE" id="PS51192">
    <property type="entry name" value="HELICASE_ATP_BIND_1"/>
    <property type="match status" value="1"/>
</dbReference>
<keyword evidence="19" id="KW-1185">Reference proteome</keyword>
<accession>A0A833SCD7</accession>
<evidence type="ECO:0000256" key="12">
    <source>
        <dbReference type="ARBA" id="ARBA00023242"/>
    </source>
</evidence>
<feature type="compositionally biased region" description="Basic and acidic residues" evidence="13">
    <location>
        <begin position="2584"/>
        <end position="2597"/>
    </location>
</feature>
<keyword evidence="12" id="KW-0539">Nucleus</keyword>
<evidence type="ECO:0008006" key="20">
    <source>
        <dbReference type="Google" id="ProtNLM"/>
    </source>
</evidence>
<keyword evidence="4" id="KW-0547">Nucleotide-binding</keyword>
<comment type="subcellular location">
    <subcellularLocation>
        <location evidence="1">Nucleus</location>
    </subcellularLocation>
</comment>
<feature type="compositionally biased region" description="Acidic residues" evidence="13">
    <location>
        <begin position="509"/>
        <end position="536"/>
    </location>
</feature>
<feature type="compositionally biased region" description="Low complexity" evidence="13">
    <location>
        <begin position="328"/>
        <end position="340"/>
    </location>
</feature>
<evidence type="ECO:0000256" key="4">
    <source>
        <dbReference type="ARBA" id="ARBA00022741"/>
    </source>
</evidence>
<dbReference type="GO" id="GO:0003677">
    <property type="term" value="F:DNA binding"/>
    <property type="evidence" value="ECO:0007669"/>
    <property type="project" value="UniProtKB-KW"/>
</dbReference>
<dbReference type="GO" id="GO:0042393">
    <property type="term" value="F:histone binding"/>
    <property type="evidence" value="ECO:0007669"/>
    <property type="project" value="TreeGrafter"/>
</dbReference>
<dbReference type="InterPro" id="IPR027417">
    <property type="entry name" value="P-loop_NTPase"/>
</dbReference>
<dbReference type="Pfam" id="PF00271">
    <property type="entry name" value="Helicase_C"/>
    <property type="match status" value="1"/>
</dbReference>
<feature type="compositionally biased region" description="Basic residues" evidence="13">
    <location>
        <begin position="1777"/>
        <end position="1794"/>
    </location>
</feature>
<dbReference type="Gene3D" id="1.10.10.60">
    <property type="entry name" value="Homeodomain-like"/>
    <property type="match status" value="1"/>
</dbReference>
<gene>
    <name evidence="18" type="ORF">E2986_06201</name>
</gene>
<feature type="compositionally biased region" description="Polar residues" evidence="13">
    <location>
        <begin position="1765"/>
        <end position="1776"/>
    </location>
</feature>
<evidence type="ECO:0000256" key="6">
    <source>
        <dbReference type="ARBA" id="ARBA00022806"/>
    </source>
</evidence>
<feature type="domain" description="HSA" evidence="17">
    <location>
        <begin position="193"/>
        <end position="265"/>
    </location>
</feature>
<feature type="compositionally biased region" description="Basic and acidic residues" evidence="13">
    <location>
        <begin position="499"/>
        <end position="508"/>
    </location>
</feature>
<evidence type="ECO:0000256" key="1">
    <source>
        <dbReference type="ARBA" id="ARBA00004123"/>
    </source>
</evidence>
<dbReference type="FunFam" id="3.40.50.300:FF:000529">
    <property type="entry name" value="helicase SRCAP isoform X1"/>
    <property type="match status" value="1"/>
</dbReference>
<evidence type="ECO:0000256" key="10">
    <source>
        <dbReference type="ARBA" id="ARBA00023125"/>
    </source>
</evidence>
<dbReference type="Pfam" id="PF00176">
    <property type="entry name" value="SNF2-rel_dom"/>
    <property type="match status" value="1"/>
</dbReference>
<dbReference type="SMART" id="SM00573">
    <property type="entry name" value="HSA"/>
    <property type="match status" value="1"/>
</dbReference>